<dbReference type="AlphaFoldDB" id="A0A9Q1CSH9"/>
<dbReference type="Proteomes" id="UP001152320">
    <property type="component" value="Chromosome 1"/>
</dbReference>
<dbReference type="OrthoDB" id="6753017at2759"/>
<protein>
    <submittedName>
        <fullName evidence="1">Uncharacterized protein</fullName>
    </submittedName>
</protein>
<proteinExistence type="predicted"/>
<comment type="caution">
    <text evidence="1">The sequence shown here is derived from an EMBL/GenBank/DDBJ whole genome shotgun (WGS) entry which is preliminary data.</text>
</comment>
<evidence type="ECO:0000313" key="2">
    <source>
        <dbReference type="Proteomes" id="UP001152320"/>
    </source>
</evidence>
<reference evidence="1" key="1">
    <citation type="submission" date="2021-10" db="EMBL/GenBank/DDBJ databases">
        <title>Tropical sea cucumber genome reveals ecological adaptation and Cuvierian tubules defense mechanism.</title>
        <authorList>
            <person name="Chen T."/>
        </authorList>
    </citation>
    <scope>NUCLEOTIDE SEQUENCE</scope>
    <source>
        <strain evidence="1">Nanhai2018</strain>
        <tissue evidence="1">Muscle</tissue>
    </source>
</reference>
<organism evidence="1 2">
    <name type="scientific">Holothuria leucospilota</name>
    <name type="common">Black long sea cucumber</name>
    <name type="synonym">Mertensiothuria leucospilota</name>
    <dbReference type="NCBI Taxonomy" id="206669"/>
    <lineage>
        <taxon>Eukaryota</taxon>
        <taxon>Metazoa</taxon>
        <taxon>Echinodermata</taxon>
        <taxon>Eleutherozoa</taxon>
        <taxon>Echinozoa</taxon>
        <taxon>Holothuroidea</taxon>
        <taxon>Aspidochirotacea</taxon>
        <taxon>Aspidochirotida</taxon>
        <taxon>Holothuriidae</taxon>
        <taxon>Holothuria</taxon>
    </lineage>
</organism>
<keyword evidence="2" id="KW-1185">Reference proteome</keyword>
<evidence type="ECO:0000313" key="1">
    <source>
        <dbReference type="EMBL" id="KAJ8050093.1"/>
    </source>
</evidence>
<name>A0A9Q1CSH9_HOLLE</name>
<sequence>MPARIKTDSQDRNWLCEKSGAQIDPLDLEQHQDGLVNMVTGKVICHPSVNVNNAVTLGKNEMEAFEKSWRSCFHDTIPKSVRTMAVNGNHLKVGEAKVFDTETIYARAMGL</sequence>
<gene>
    <name evidence="1" type="ORF">HOLleu_03161</name>
</gene>
<accession>A0A9Q1CSH9</accession>
<dbReference type="EMBL" id="JAIZAY010000001">
    <property type="protein sequence ID" value="KAJ8050093.1"/>
    <property type="molecule type" value="Genomic_DNA"/>
</dbReference>